<reference evidence="1" key="3">
    <citation type="submission" date="2022-06" db="UniProtKB">
        <authorList>
            <consortium name="EnsemblPlants"/>
        </authorList>
    </citation>
    <scope>IDENTIFICATION</scope>
</reference>
<protein>
    <submittedName>
        <fullName evidence="1">Uncharacterized protein</fullName>
    </submittedName>
</protein>
<dbReference type="Gramene" id="TuG1812G0600001538.01.T02">
    <property type="protein sequence ID" value="TuG1812G0600001538.01.T02"/>
    <property type="gene ID" value="TuG1812G0600001538.01"/>
</dbReference>
<dbReference type="AlphaFoldDB" id="A0A8R7QM61"/>
<reference evidence="2" key="1">
    <citation type="journal article" date="2013" name="Nature">
        <title>Draft genome of the wheat A-genome progenitor Triticum urartu.</title>
        <authorList>
            <person name="Ling H.Q."/>
            <person name="Zhao S."/>
            <person name="Liu D."/>
            <person name="Wang J."/>
            <person name="Sun H."/>
            <person name="Zhang C."/>
            <person name="Fan H."/>
            <person name="Li D."/>
            <person name="Dong L."/>
            <person name="Tao Y."/>
            <person name="Gao C."/>
            <person name="Wu H."/>
            <person name="Li Y."/>
            <person name="Cui Y."/>
            <person name="Guo X."/>
            <person name="Zheng S."/>
            <person name="Wang B."/>
            <person name="Yu K."/>
            <person name="Liang Q."/>
            <person name="Yang W."/>
            <person name="Lou X."/>
            <person name="Chen J."/>
            <person name="Feng M."/>
            <person name="Jian J."/>
            <person name="Zhang X."/>
            <person name="Luo G."/>
            <person name="Jiang Y."/>
            <person name="Liu J."/>
            <person name="Wang Z."/>
            <person name="Sha Y."/>
            <person name="Zhang B."/>
            <person name="Wu H."/>
            <person name="Tang D."/>
            <person name="Shen Q."/>
            <person name="Xue P."/>
            <person name="Zou S."/>
            <person name="Wang X."/>
            <person name="Liu X."/>
            <person name="Wang F."/>
            <person name="Yang Y."/>
            <person name="An X."/>
            <person name="Dong Z."/>
            <person name="Zhang K."/>
            <person name="Zhang X."/>
            <person name="Luo M.C."/>
            <person name="Dvorak J."/>
            <person name="Tong Y."/>
            <person name="Wang J."/>
            <person name="Yang H."/>
            <person name="Li Z."/>
            <person name="Wang D."/>
            <person name="Zhang A."/>
            <person name="Wang J."/>
        </authorList>
    </citation>
    <scope>NUCLEOTIDE SEQUENCE</scope>
    <source>
        <strain evidence="2">cv. G1812</strain>
    </source>
</reference>
<evidence type="ECO:0000313" key="1">
    <source>
        <dbReference type="EnsemblPlants" id="TuG1812G0600001538.01.T02"/>
    </source>
</evidence>
<organism evidence="1 2">
    <name type="scientific">Triticum urartu</name>
    <name type="common">Red wild einkorn</name>
    <name type="synonym">Crithodium urartu</name>
    <dbReference type="NCBI Taxonomy" id="4572"/>
    <lineage>
        <taxon>Eukaryota</taxon>
        <taxon>Viridiplantae</taxon>
        <taxon>Streptophyta</taxon>
        <taxon>Embryophyta</taxon>
        <taxon>Tracheophyta</taxon>
        <taxon>Spermatophyta</taxon>
        <taxon>Magnoliopsida</taxon>
        <taxon>Liliopsida</taxon>
        <taxon>Poales</taxon>
        <taxon>Poaceae</taxon>
        <taxon>BOP clade</taxon>
        <taxon>Pooideae</taxon>
        <taxon>Triticodae</taxon>
        <taxon>Triticeae</taxon>
        <taxon>Triticinae</taxon>
        <taxon>Triticum</taxon>
    </lineage>
</organism>
<proteinExistence type="predicted"/>
<name>A0A8R7QM61_TRIUA</name>
<accession>A0A8R7QM61</accession>
<reference evidence="1" key="2">
    <citation type="submission" date="2018-03" db="EMBL/GenBank/DDBJ databases">
        <title>The Triticum urartu genome reveals the dynamic nature of wheat genome evolution.</title>
        <authorList>
            <person name="Ling H."/>
            <person name="Ma B."/>
            <person name="Shi X."/>
            <person name="Liu H."/>
            <person name="Dong L."/>
            <person name="Sun H."/>
            <person name="Cao Y."/>
            <person name="Gao Q."/>
            <person name="Zheng S."/>
            <person name="Li Y."/>
            <person name="Yu Y."/>
            <person name="Du H."/>
            <person name="Qi M."/>
            <person name="Li Y."/>
            <person name="Yu H."/>
            <person name="Cui Y."/>
            <person name="Wang N."/>
            <person name="Chen C."/>
            <person name="Wu H."/>
            <person name="Zhao Y."/>
            <person name="Zhang J."/>
            <person name="Li Y."/>
            <person name="Zhou W."/>
            <person name="Zhang B."/>
            <person name="Hu W."/>
            <person name="Eijk M."/>
            <person name="Tang J."/>
            <person name="Witsenboer H."/>
            <person name="Zhao S."/>
            <person name="Li Z."/>
            <person name="Zhang A."/>
            <person name="Wang D."/>
            <person name="Liang C."/>
        </authorList>
    </citation>
    <scope>NUCLEOTIDE SEQUENCE [LARGE SCALE GENOMIC DNA]</scope>
    <source>
        <strain evidence="1">cv. G1812</strain>
    </source>
</reference>
<keyword evidence="2" id="KW-1185">Reference proteome</keyword>
<sequence>MDGMVPTEKFAGKVLPPVVGKDFQHQFLRHPWTG</sequence>
<dbReference type="Proteomes" id="UP000015106">
    <property type="component" value="Chromosome 6"/>
</dbReference>
<evidence type="ECO:0000313" key="2">
    <source>
        <dbReference type="Proteomes" id="UP000015106"/>
    </source>
</evidence>
<dbReference type="EnsemblPlants" id="TuG1812G0600001538.01.T02">
    <property type="protein sequence ID" value="TuG1812G0600001538.01.T02"/>
    <property type="gene ID" value="TuG1812G0600001538.01"/>
</dbReference>